<feature type="transmembrane region" description="Helical" evidence="2">
    <location>
        <begin position="161"/>
        <end position="181"/>
    </location>
</feature>
<keyword evidence="2" id="KW-1133">Transmembrane helix</keyword>
<reference evidence="3" key="1">
    <citation type="journal article" date="2014" name="Front. Microbiol.">
        <title>High frequency of phylogenetically diverse reductive dehalogenase-homologous genes in deep subseafloor sedimentary metagenomes.</title>
        <authorList>
            <person name="Kawai M."/>
            <person name="Futagami T."/>
            <person name="Toyoda A."/>
            <person name="Takaki Y."/>
            <person name="Nishi S."/>
            <person name="Hori S."/>
            <person name="Arai W."/>
            <person name="Tsubouchi T."/>
            <person name="Morono Y."/>
            <person name="Uchiyama I."/>
            <person name="Ito T."/>
            <person name="Fujiyama A."/>
            <person name="Inagaki F."/>
            <person name="Takami H."/>
        </authorList>
    </citation>
    <scope>NUCLEOTIDE SEQUENCE</scope>
    <source>
        <strain evidence="3">Expedition CK06-06</strain>
    </source>
</reference>
<name>X1FBW3_9ZZZZ</name>
<feature type="non-terminal residue" evidence="3">
    <location>
        <position position="1"/>
    </location>
</feature>
<feature type="transmembrane region" description="Helical" evidence="2">
    <location>
        <begin position="193"/>
        <end position="218"/>
    </location>
</feature>
<keyword evidence="1" id="KW-0175">Coiled coil</keyword>
<feature type="coiled-coil region" evidence="1">
    <location>
        <begin position="84"/>
        <end position="126"/>
    </location>
</feature>
<keyword evidence="2" id="KW-0472">Membrane</keyword>
<sequence>NISYFEVKLKDNVTFAAMNQIGPGSEVSDNSFLLPLASGQKHIMIGKQGEKKRFGYYFGLPLRKIFKRKLKDYIGLDPEDLERNENLEECIAKKSEKKSKIKEKNVKNIEEEVGKEEEENSVTEAEGQRKEGPIDINSLTKEDLAIDFTTSSAISRINIKFLAVYVPILWLSGLMVAIFWYEYTRYFGLSTILFLPIAIFLMIYIFILGVLFFSKMLLILVNLLHKPREGIFLAEIGDKNYEFWMMRTVL</sequence>
<proteinExistence type="predicted"/>
<dbReference type="AlphaFoldDB" id="X1FBW3"/>
<evidence type="ECO:0000256" key="2">
    <source>
        <dbReference type="SAM" id="Phobius"/>
    </source>
</evidence>
<protein>
    <submittedName>
        <fullName evidence="3">Uncharacterized protein</fullName>
    </submittedName>
</protein>
<accession>X1FBW3</accession>
<evidence type="ECO:0000256" key="1">
    <source>
        <dbReference type="SAM" id="Coils"/>
    </source>
</evidence>
<keyword evidence="2" id="KW-0812">Transmembrane</keyword>
<comment type="caution">
    <text evidence="3">The sequence shown here is derived from an EMBL/GenBank/DDBJ whole genome shotgun (WGS) entry which is preliminary data.</text>
</comment>
<evidence type="ECO:0000313" key="3">
    <source>
        <dbReference type="EMBL" id="GAH18253.1"/>
    </source>
</evidence>
<dbReference type="EMBL" id="BART01031982">
    <property type="protein sequence ID" value="GAH18253.1"/>
    <property type="molecule type" value="Genomic_DNA"/>
</dbReference>
<feature type="non-terminal residue" evidence="3">
    <location>
        <position position="250"/>
    </location>
</feature>
<gene>
    <name evidence="3" type="ORF">S01H4_55414</name>
</gene>
<organism evidence="3">
    <name type="scientific">marine sediment metagenome</name>
    <dbReference type="NCBI Taxonomy" id="412755"/>
    <lineage>
        <taxon>unclassified sequences</taxon>
        <taxon>metagenomes</taxon>
        <taxon>ecological metagenomes</taxon>
    </lineage>
</organism>